<name>A0ACB0Y8A7_MELEN</name>
<dbReference type="EMBL" id="CAVMJV010000008">
    <property type="protein sequence ID" value="CAK5036611.1"/>
    <property type="molecule type" value="Genomic_DNA"/>
</dbReference>
<proteinExistence type="predicted"/>
<comment type="caution">
    <text evidence="1">The sequence shown here is derived from an EMBL/GenBank/DDBJ whole genome shotgun (WGS) entry which is preliminary data.</text>
</comment>
<protein>
    <submittedName>
        <fullName evidence="1">Uncharacterized protein</fullName>
    </submittedName>
</protein>
<gene>
    <name evidence="1" type="ORF">MENTE1834_LOCUS9081</name>
</gene>
<organism evidence="1 2">
    <name type="scientific">Meloidogyne enterolobii</name>
    <name type="common">Root-knot nematode worm</name>
    <name type="synonym">Meloidogyne mayaguensis</name>
    <dbReference type="NCBI Taxonomy" id="390850"/>
    <lineage>
        <taxon>Eukaryota</taxon>
        <taxon>Metazoa</taxon>
        <taxon>Ecdysozoa</taxon>
        <taxon>Nematoda</taxon>
        <taxon>Chromadorea</taxon>
        <taxon>Rhabditida</taxon>
        <taxon>Tylenchina</taxon>
        <taxon>Tylenchomorpha</taxon>
        <taxon>Tylenchoidea</taxon>
        <taxon>Meloidogynidae</taxon>
        <taxon>Meloidogyninae</taxon>
        <taxon>Meloidogyne</taxon>
    </lineage>
</organism>
<reference evidence="1" key="1">
    <citation type="submission" date="2023-11" db="EMBL/GenBank/DDBJ databases">
        <authorList>
            <person name="Poullet M."/>
        </authorList>
    </citation>
    <scope>NUCLEOTIDE SEQUENCE</scope>
    <source>
        <strain evidence="1">E1834</strain>
    </source>
</reference>
<dbReference type="Proteomes" id="UP001497535">
    <property type="component" value="Unassembled WGS sequence"/>
</dbReference>
<evidence type="ECO:0000313" key="1">
    <source>
        <dbReference type="EMBL" id="CAK5036611.1"/>
    </source>
</evidence>
<sequence>MPRTSFKLYSYCDEIIQTDSENENLEEADDEYEIANFYCRLGMFLSATNYLLGKIIENDDIIKAINGSIKGIEFTRKEFSQRFNNSKNHLTPIVEEMRKILLEDEKLKFKDLKLREIFGKEMTAENLDEKMGEFIKLRITFDPTEVENFAEIIFKYLNKLMGNQEHDKIKFVCYIKYFFKCYLVYQFKAGRGLGLNFCDKVQA</sequence>
<accession>A0ACB0Y8A7</accession>
<evidence type="ECO:0000313" key="2">
    <source>
        <dbReference type="Proteomes" id="UP001497535"/>
    </source>
</evidence>
<keyword evidence="2" id="KW-1185">Reference proteome</keyword>